<evidence type="ECO:0000256" key="7">
    <source>
        <dbReference type="ARBA" id="ARBA00023136"/>
    </source>
</evidence>
<dbReference type="PANTHER" id="PTHR33908">
    <property type="entry name" value="MANNOSYLTRANSFERASE YKCB-RELATED"/>
    <property type="match status" value="1"/>
</dbReference>
<proteinExistence type="predicted"/>
<dbReference type="EMBL" id="MKQR01000011">
    <property type="protein sequence ID" value="OLR93404.1"/>
    <property type="molecule type" value="Genomic_DNA"/>
</dbReference>
<evidence type="ECO:0000313" key="11">
    <source>
        <dbReference type="Proteomes" id="UP000186040"/>
    </source>
</evidence>
<dbReference type="InterPro" id="IPR050297">
    <property type="entry name" value="LipidA_mod_glycosyltrf_83"/>
</dbReference>
<feature type="domain" description="Glycosyltransferase RgtA/B/C/D-like" evidence="9">
    <location>
        <begin position="74"/>
        <end position="234"/>
    </location>
</feature>
<evidence type="ECO:0000256" key="5">
    <source>
        <dbReference type="ARBA" id="ARBA00022692"/>
    </source>
</evidence>
<accession>A0A1Q9LN39</accession>
<feature type="transmembrane region" description="Helical" evidence="8">
    <location>
        <begin position="27"/>
        <end position="51"/>
    </location>
</feature>
<organism evidence="10 11">
    <name type="scientific">Actinokineospora bangkokensis</name>
    <dbReference type="NCBI Taxonomy" id="1193682"/>
    <lineage>
        <taxon>Bacteria</taxon>
        <taxon>Bacillati</taxon>
        <taxon>Actinomycetota</taxon>
        <taxon>Actinomycetes</taxon>
        <taxon>Pseudonocardiales</taxon>
        <taxon>Pseudonocardiaceae</taxon>
        <taxon>Actinokineospora</taxon>
    </lineage>
</organism>
<name>A0A1Q9LN39_9PSEU</name>
<evidence type="ECO:0000313" key="10">
    <source>
        <dbReference type="EMBL" id="OLR93404.1"/>
    </source>
</evidence>
<dbReference type="STRING" id="1193682.BJP25_17955"/>
<evidence type="ECO:0000256" key="1">
    <source>
        <dbReference type="ARBA" id="ARBA00004651"/>
    </source>
</evidence>
<keyword evidence="4" id="KW-0808">Transferase</keyword>
<feature type="transmembrane region" description="Helical" evidence="8">
    <location>
        <begin position="175"/>
        <end position="204"/>
    </location>
</feature>
<dbReference type="GO" id="GO:0005886">
    <property type="term" value="C:plasma membrane"/>
    <property type="evidence" value="ECO:0007669"/>
    <property type="project" value="UniProtKB-SubCell"/>
</dbReference>
<feature type="transmembrane region" description="Helical" evidence="8">
    <location>
        <begin position="137"/>
        <end position="163"/>
    </location>
</feature>
<dbReference type="Pfam" id="PF13231">
    <property type="entry name" value="PMT_2"/>
    <property type="match status" value="1"/>
</dbReference>
<evidence type="ECO:0000259" key="9">
    <source>
        <dbReference type="Pfam" id="PF13231"/>
    </source>
</evidence>
<comment type="subcellular location">
    <subcellularLocation>
        <location evidence="1">Cell membrane</location>
        <topology evidence="1">Multi-pass membrane protein</topology>
    </subcellularLocation>
</comment>
<dbReference type="GO" id="GO:0009103">
    <property type="term" value="P:lipopolysaccharide biosynthetic process"/>
    <property type="evidence" value="ECO:0007669"/>
    <property type="project" value="UniProtKB-ARBA"/>
</dbReference>
<protein>
    <recommendedName>
        <fullName evidence="9">Glycosyltransferase RgtA/B/C/D-like domain-containing protein</fullName>
    </recommendedName>
</protein>
<feature type="transmembrane region" description="Helical" evidence="8">
    <location>
        <begin position="296"/>
        <end position="318"/>
    </location>
</feature>
<evidence type="ECO:0000256" key="3">
    <source>
        <dbReference type="ARBA" id="ARBA00022676"/>
    </source>
</evidence>
<reference evidence="10 11" key="1">
    <citation type="submission" date="2016-10" db="EMBL/GenBank/DDBJ databases">
        <title>The Draft Genome Sequence of Actinokineospora bangkokensis 44EHWT reveals the biosynthetic pathway of antifungal compounds Thailandins with unusual extender unit butylmalonyl-CoA.</title>
        <authorList>
            <person name="Greule A."/>
            <person name="Intra B."/>
            <person name="Flemming S."/>
            <person name="Rommel M.G."/>
            <person name="Panbangred W."/>
            <person name="Bechthold A."/>
        </authorList>
    </citation>
    <scope>NUCLEOTIDE SEQUENCE [LARGE SCALE GENOMIC DNA]</scope>
    <source>
        <strain evidence="10 11">44EHW</strain>
    </source>
</reference>
<keyword evidence="11" id="KW-1185">Reference proteome</keyword>
<feature type="transmembrane region" description="Helical" evidence="8">
    <location>
        <begin position="216"/>
        <end position="236"/>
    </location>
</feature>
<feature type="transmembrane region" description="Helical" evidence="8">
    <location>
        <begin position="256"/>
        <end position="284"/>
    </location>
</feature>
<evidence type="ECO:0000256" key="8">
    <source>
        <dbReference type="SAM" id="Phobius"/>
    </source>
</evidence>
<feature type="transmembrane region" description="Helical" evidence="8">
    <location>
        <begin position="95"/>
        <end position="116"/>
    </location>
</feature>
<keyword evidence="6 8" id="KW-1133">Transmembrane helix</keyword>
<evidence type="ECO:0000256" key="4">
    <source>
        <dbReference type="ARBA" id="ARBA00022679"/>
    </source>
</evidence>
<dbReference type="PANTHER" id="PTHR33908:SF11">
    <property type="entry name" value="MEMBRANE PROTEIN"/>
    <property type="match status" value="1"/>
</dbReference>
<keyword evidence="3" id="KW-0328">Glycosyltransferase</keyword>
<dbReference type="GO" id="GO:0016763">
    <property type="term" value="F:pentosyltransferase activity"/>
    <property type="evidence" value="ECO:0007669"/>
    <property type="project" value="TreeGrafter"/>
</dbReference>
<dbReference type="Proteomes" id="UP000186040">
    <property type="component" value="Unassembled WGS sequence"/>
</dbReference>
<dbReference type="InterPro" id="IPR038731">
    <property type="entry name" value="RgtA/B/C-like"/>
</dbReference>
<evidence type="ECO:0000256" key="6">
    <source>
        <dbReference type="ARBA" id="ARBA00022989"/>
    </source>
</evidence>
<dbReference type="AlphaFoldDB" id="A0A1Q9LN39"/>
<keyword evidence="2" id="KW-1003">Cell membrane</keyword>
<gene>
    <name evidence="10" type="ORF">BJP25_17955</name>
</gene>
<sequence>MVDPGSYQDDRPAVAAQAPGGPRAVPAFAAGPVCGVAVAVGLVLLAVAGQFGYFGDELYFVATGKYQWAWGYADNPWLLPWLAARVDALFPGSWFALRVIPLLMTSAGVVVAGLIAREFGGGRKAQVITAAAYALSWQILASGHVLATSTVDPFLWVVVGWLVVRWARTRSDWALVWAGVVTAIAMQGKFLIAFFWIGIVVGALAVGPRGLLRRPALWVAGVITVAVTIPTLVWQVDNDWPYLLMQQVIKEQNDRLLGGTLGTIPLAVVMAGLPIGAFLLCHGLYQLLRAPDLRPYRFLGVAVVVVTVVILVAANRYYYVAGMYPLVFAASAVKVEQGAIARWWRWVPTWPVFALSVPIAVYLTLPVRPADGFTGVDLVDFQASGSLGWPDLADQTAEVYRGLPSRADTVVMGDSYWQASALDYYGRERGLPAAYGPERGYWFTGRPADSTRQVVYVGGDEKWLTQFFGRVERVGAVTLPQTTAKTANQGVPIYVLNDPVAPWPELWNRMHRP</sequence>
<keyword evidence="7 8" id="KW-0472">Membrane</keyword>
<comment type="caution">
    <text evidence="10">The sequence shown here is derived from an EMBL/GenBank/DDBJ whole genome shotgun (WGS) entry which is preliminary data.</text>
</comment>
<evidence type="ECO:0000256" key="2">
    <source>
        <dbReference type="ARBA" id="ARBA00022475"/>
    </source>
</evidence>
<feature type="transmembrane region" description="Helical" evidence="8">
    <location>
        <begin position="343"/>
        <end position="365"/>
    </location>
</feature>
<keyword evidence="5 8" id="KW-0812">Transmembrane</keyword>